<keyword evidence="2" id="KW-0812">Transmembrane</keyword>
<reference evidence="3" key="1">
    <citation type="journal article" date="2023" name="Science">
        <title>Genome structures resolve the early diversification of teleost fishes.</title>
        <authorList>
            <person name="Parey E."/>
            <person name="Louis A."/>
            <person name="Montfort J."/>
            <person name="Bouchez O."/>
            <person name="Roques C."/>
            <person name="Iampietro C."/>
            <person name="Lluch J."/>
            <person name="Castinel A."/>
            <person name="Donnadieu C."/>
            <person name="Desvignes T."/>
            <person name="Floi Bucao C."/>
            <person name="Jouanno E."/>
            <person name="Wen M."/>
            <person name="Mejri S."/>
            <person name="Dirks R."/>
            <person name="Jansen H."/>
            <person name="Henkel C."/>
            <person name="Chen W.J."/>
            <person name="Zahm M."/>
            <person name="Cabau C."/>
            <person name="Klopp C."/>
            <person name="Thompson A.W."/>
            <person name="Robinson-Rechavi M."/>
            <person name="Braasch I."/>
            <person name="Lecointre G."/>
            <person name="Bobe J."/>
            <person name="Postlethwait J.H."/>
            <person name="Berthelot C."/>
            <person name="Roest Crollius H."/>
            <person name="Guiguen Y."/>
        </authorList>
    </citation>
    <scope>NUCLEOTIDE SEQUENCE</scope>
    <source>
        <strain evidence="3">NC1722</strain>
    </source>
</reference>
<protein>
    <submittedName>
        <fullName evidence="3">Uncharacterized protein</fullName>
    </submittedName>
</protein>
<evidence type="ECO:0000313" key="3">
    <source>
        <dbReference type="EMBL" id="KAJ8400492.1"/>
    </source>
</evidence>
<feature type="compositionally biased region" description="Polar residues" evidence="1">
    <location>
        <begin position="141"/>
        <end position="154"/>
    </location>
</feature>
<keyword evidence="2" id="KW-0472">Membrane</keyword>
<organism evidence="3 4">
    <name type="scientific">Aldrovandia affinis</name>
    <dbReference type="NCBI Taxonomy" id="143900"/>
    <lineage>
        <taxon>Eukaryota</taxon>
        <taxon>Metazoa</taxon>
        <taxon>Chordata</taxon>
        <taxon>Craniata</taxon>
        <taxon>Vertebrata</taxon>
        <taxon>Euteleostomi</taxon>
        <taxon>Actinopterygii</taxon>
        <taxon>Neopterygii</taxon>
        <taxon>Teleostei</taxon>
        <taxon>Notacanthiformes</taxon>
        <taxon>Halosauridae</taxon>
        <taxon>Aldrovandia</taxon>
    </lineage>
</organism>
<dbReference type="Proteomes" id="UP001221898">
    <property type="component" value="Unassembled WGS sequence"/>
</dbReference>
<sequence>MGQGVSRGTLSCLTPTLPKKGNNYLPTQRRKQNLRQIVGSPRIVHFLWPCTQSPAAPRTHRRPTVVCKGEEHRRPVTEREMNAAMPWLATLALLVLAAWPGAALLLPDSSELRRLLSRYQGEADQNRTGAPRPAGPGEPSSGPTVRRFSSCTTN</sequence>
<evidence type="ECO:0000256" key="1">
    <source>
        <dbReference type="SAM" id="MobiDB-lite"/>
    </source>
</evidence>
<dbReference type="EMBL" id="JAINUG010000076">
    <property type="protein sequence ID" value="KAJ8400492.1"/>
    <property type="molecule type" value="Genomic_DNA"/>
</dbReference>
<feature type="transmembrane region" description="Helical" evidence="2">
    <location>
        <begin position="84"/>
        <end position="106"/>
    </location>
</feature>
<dbReference type="AlphaFoldDB" id="A0AAD7SDV5"/>
<keyword evidence="4" id="KW-1185">Reference proteome</keyword>
<gene>
    <name evidence="3" type="ORF">AAFF_G00396160</name>
</gene>
<comment type="caution">
    <text evidence="3">The sequence shown here is derived from an EMBL/GenBank/DDBJ whole genome shotgun (WGS) entry which is preliminary data.</text>
</comment>
<feature type="region of interest" description="Disordered" evidence="1">
    <location>
        <begin position="120"/>
        <end position="154"/>
    </location>
</feature>
<keyword evidence="2" id="KW-1133">Transmembrane helix</keyword>
<accession>A0AAD7SDV5</accession>
<evidence type="ECO:0000256" key="2">
    <source>
        <dbReference type="SAM" id="Phobius"/>
    </source>
</evidence>
<evidence type="ECO:0000313" key="4">
    <source>
        <dbReference type="Proteomes" id="UP001221898"/>
    </source>
</evidence>
<name>A0AAD7SDV5_9TELE</name>
<proteinExistence type="predicted"/>